<gene>
    <name evidence="1" type="ORF">LEA_07397</name>
</gene>
<organism evidence="1">
    <name type="scientific">human gut metagenome</name>
    <dbReference type="NCBI Taxonomy" id="408170"/>
    <lineage>
        <taxon>unclassified sequences</taxon>
        <taxon>metagenomes</taxon>
        <taxon>organismal metagenomes</taxon>
    </lineage>
</organism>
<dbReference type="InterPro" id="IPR050583">
    <property type="entry name" value="Mycobacterial_A85_antigen"/>
</dbReference>
<dbReference type="GO" id="GO:0016747">
    <property type="term" value="F:acyltransferase activity, transferring groups other than amino-acyl groups"/>
    <property type="evidence" value="ECO:0007669"/>
    <property type="project" value="TreeGrafter"/>
</dbReference>
<accession>K1TNJ2</accession>
<dbReference type="PANTHER" id="PTHR48098">
    <property type="entry name" value="ENTEROCHELIN ESTERASE-RELATED"/>
    <property type="match status" value="1"/>
</dbReference>
<dbReference type="PANTHER" id="PTHR48098:SF1">
    <property type="entry name" value="DIACYLGLYCEROL ACYLTRANSFERASE_MYCOLYLTRANSFERASE AG85A"/>
    <property type="match status" value="1"/>
</dbReference>
<dbReference type="InterPro" id="IPR029058">
    <property type="entry name" value="AB_hydrolase_fold"/>
</dbReference>
<comment type="caution">
    <text evidence="1">The sequence shown here is derived from an EMBL/GenBank/DDBJ whole genome shotgun (WGS) entry which is preliminary data.</text>
</comment>
<proteinExistence type="predicted"/>
<reference evidence="1" key="1">
    <citation type="journal article" date="2013" name="Environ. Microbiol.">
        <title>Microbiota from the distal guts of lean and obese adolescents exhibit partial functional redundancy besides clear differences in community structure.</title>
        <authorList>
            <person name="Ferrer M."/>
            <person name="Ruiz A."/>
            <person name="Lanza F."/>
            <person name="Haange S.B."/>
            <person name="Oberbach A."/>
            <person name="Till H."/>
            <person name="Bargiela R."/>
            <person name="Campoy C."/>
            <person name="Segura M.T."/>
            <person name="Richter M."/>
            <person name="von Bergen M."/>
            <person name="Seifert J."/>
            <person name="Suarez A."/>
        </authorList>
    </citation>
    <scope>NUCLEOTIDE SEQUENCE</scope>
</reference>
<sequence>MGGFGTLLNACKFSETFSAAACFSSAFIIQDIAGMKPGAVIPSGVGNYGYYRRVFGDLDALAGGPRDPLYWAQKAKQTGTLPRLYLACGTEDSLFPNNTVMRKELEGLGADVTWFQGPGAHSWQFWDQEIKKAVPWMLNAEKQEVDDETQRV</sequence>
<name>K1TNJ2_9ZZZZ</name>
<dbReference type="EMBL" id="AJWY01004870">
    <property type="protein sequence ID" value="EKC71183.1"/>
    <property type="molecule type" value="Genomic_DNA"/>
</dbReference>
<evidence type="ECO:0000313" key="1">
    <source>
        <dbReference type="EMBL" id="EKC71183.1"/>
    </source>
</evidence>
<dbReference type="AlphaFoldDB" id="K1TNJ2"/>
<dbReference type="Gene3D" id="3.40.50.1820">
    <property type="entry name" value="alpha/beta hydrolase"/>
    <property type="match status" value="1"/>
</dbReference>
<protein>
    <submittedName>
        <fullName evidence="1">Acetylesterase</fullName>
    </submittedName>
</protein>
<dbReference type="SUPFAM" id="SSF53474">
    <property type="entry name" value="alpha/beta-Hydrolases"/>
    <property type="match status" value="1"/>
</dbReference>